<protein>
    <submittedName>
        <fullName evidence="1">Uncharacterized protein</fullName>
    </submittedName>
</protein>
<dbReference type="Gene3D" id="1.10.10.10">
    <property type="entry name" value="Winged helix-like DNA-binding domain superfamily/Winged helix DNA-binding domain"/>
    <property type="match status" value="1"/>
</dbReference>
<dbReference type="RefSeq" id="WP_214419818.1">
    <property type="nucleotide sequence ID" value="NZ_CP075546.1"/>
</dbReference>
<evidence type="ECO:0000313" key="1">
    <source>
        <dbReference type="EMBL" id="QVV89016.1"/>
    </source>
</evidence>
<dbReference type="Proteomes" id="UP000680656">
    <property type="component" value="Chromosome"/>
</dbReference>
<keyword evidence="2" id="KW-1185">Reference proteome</keyword>
<dbReference type="InterPro" id="IPR036390">
    <property type="entry name" value="WH_DNA-bd_sf"/>
</dbReference>
<gene>
    <name evidence="1" type="ORF">KHC33_00290</name>
</gene>
<dbReference type="EMBL" id="CP075546">
    <property type="protein sequence ID" value="QVV89016.1"/>
    <property type="molecule type" value="Genomic_DNA"/>
</dbReference>
<dbReference type="GeneID" id="65095576"/>
<dbReference type="KEGG" id="mrtj:KHC33_00290"/>
<sequence length="267" mass="30548">MPDLFQKLNTTEKTIIQEISKFGSEITPYSIHKKTGISYPTVFVNAKNLEEKGLLISSLADEKKKQKKKNYTLTFCGVCCAVALNKGNHLGVEEIIKKWSLIHPFFKAWSDACEKIRSSHPQRDADFMVNFLLEQLFEIGCYLYITRDDYSLEELIGNAIIEDIFFKPDSADTVLPLINKAMETIQGEYRSYPVLSSATENVATKKLSYLTSEILELLDLLSENSKESWLKFIIEQIYPNTEKNEPIEIPLTLSSQIAYLSKNFTFK</sequence>
<evidence type="ECO:0000313" key="2">
    <source>
        <dbReference type="Proteomes" id="UP000680656"/>
    </source>
</evidence>
<name>A0A8E7B286_9EURY</name>
<dbReference type="SUPFAM" id="SSF46785">
    <property type="entry name" value="Winged helix' DNA-binding domain"/>
    <property type="match status" value="1"/>
</dbReference>
<proteinExistence type="predicted"/>
<reference evidence="1 2" key="1">
    <citation type="submission" date="2021-05" db="EMBL/GenBank/DDBJ databases">
        <title>A novel Methanospirillum isolate from a pyrite-forming mixed culture.</title>
        <authorList>
            <person name="Bunk B."/>
            <person name="Sproer C."/>
            <person name="Spring S."/>
            <person name="Pester M."/>
        </authorList>
    </citation>
    <scope>NUCLEOTIDE SEQUENCE [LARGE SCALE GENOMIC DNA]</scope>
    <source>
        <strain evidence="1 2">J.3.6.1-F.2.7.3</strain>
    </source>
</reference>
<accession>A0A8E7B286</accession>
<dbReference type="InterPro" id="IPR036388">
    <property type="entry name" value="WH-like_DNA-bd_sf"/>
</dbReference>
<organism evidence="1 2">
    <name type="scientific">Methanospirillum purgamenti</name>
    <dbReference type="NCBI Taxonomy" id="2834276"/>
    <lineage>
        <taxon>Archaea</taxon>
        <taxon>Methanobacteriati</taxon>
        <taxon>Methanobacteriota</taxon>
        <taxon>Stenosarchaea group</taxon>
        <taxon>Methanomicrobia</taxon>
        <taxon>Methanomicrobiales</taxon>
        <taxon>Methanospirillaceae</taxon>
        <taxon>Methanospirillum</taxon>
    </lineage>
</organism>
<dbReference type="AlphaFoldDB" id="A0A8E7B286"/>